<dbReference type="GeneID" id="9065003"/>
<evidence type="ECO:0000313" key="2">
    <source>
        <dbReference type="EMBL" id="EER09015.1"/>
    </source>
</evidence>
<evidence type="ECO:0000313" key="3">
    <source>
        <dbReference type="Proteomes" id="UP000007800"/>
    </source>
</evidence>
<protein>
    <recommendedName>
        <fullName evidence="1">Reverse transcriptase domain-containing protein</fullName>
    </recommendedName>
</protein>
<feature type="non-terminal residue" evidence="2">
    <location>
        <position position="1"/>
    </location>
</feature>
<dbReference type="Gene3D" id="3.30.70.270">
    <property type="match status" value="1"/>
</dbReference>
<dbReference type="PANTHER" id="PTHR33064:SF37">
    <property type="entry name" value="RIBONUCLEASE H"/>
    <property type="match status" value="1"/>
</dbReference>
<sequence length="345" mass="39582">CEAIEPKILRQPQDGPTVDVDYTFESVKDSTGQARLRLRIPQIERAGIMPYSEAARPRSHTDMKILHHRFLQMEEEGKVERVPVGEAVVQLEPVLVDKYQHSGDKPREYPVDPSELKARYRVTLDMRPVNHMELAVCQEKFMWLPNARASRVKTVRPTDQKQHQSSAQELLRSIPEDKARFFAKVDLSEAFYAIETPIGVRRLASTRTLSADGTPVFWRFTRLVQGWTWSPIFFSRAIQFVIDTVRDDLPKETVVRHYQDDLLLCGSSEESVNIALQKLVGVFQAFGFDVNNKKTVTATDTIDFCGFRLTKGHFTPCPSRKDLSREAAEAAWLEFDGFIRNRAER</sequence>
<dbReference type="InterPro" id="IPR000477">
    <property type="entry name" value="RT_dom"/>
</dbReference>
<dbReference type="PROSITE" id="PS50878">
    <property type="entry name" value="RT_POL"/>
    <property type="match status" value="1"/>
</dbReference>
<dbReference type="PANTHER" id="PTHR33064">
    <property type="entry name" value="POL PROTEIN"/>
    <property type="match status" value="1"/>
</dbReference>
<dbReference type="InterPro" id="IPR043502">
    <property type="entry name" value="DNA/RNA_pol_sf"/>
</dbReference>
<dbReference type="OrthoDB" id="492601at2759"/>
<dbReference type="Gene3D" id="3.10.10.10">
    <property type="entry name" value="HIV Type 1 Reverse Transcriptase, subunit A, domain 1"/>
    <property type="match status" value="1"/>
</dbReference>
<gene>
    <name evidence="2" type="ORF">Pmar_PMAR009508</name>
</gene>
<dbReference type="InterPro" id="IPR051320">
    <property type="entry name" value="Viral_Replic_Matur_Polypro"/>
</dbReference>
<dbReference type="Pfam" id="PF00078">
    <property type="entry name" value="RVT_1"/>
    <property type="match status" value="1"/>
</dbReference>
<dbReference type="InParanoid" id="C5L2M8"/>
<dbReference type="InterPro" id="IPR043128">
    <property type="entry name" value="Rev_trsase/Diguanyl_cyclase"/>
</dbReference>
<dbReference type="AlphaFoldDB" id="C5L2M8"/>
<reference evidence="2 3" key="1">
    <citation type="submission" date="2008-07" db="EMBL/GenBank/DDBJ databases">
        <authorList>
            <person name="El-Sayed N."/>
            <person name="Caler E."/>
            <person name="Inman J."/>
            <person name="Amedeo P."/>
            <person name="Hass B."/>
            <person name="Wortman J."/>
        </authorList>
    </citation>
    <scope>NUCLEOTIDE SEQUENCE [LARGE SCALE GENOMIC DNA]</scope>
    <source>
        <strain evidence="3">ATCC 50983 / TXsc</strain>
    </source>
</reference>
<name>C5L2M8_PERM5</name>
<feature type="non-terminal residue" evidence="2">
    <location>
        <position position="345"/>
    </location>
</feature>
<dbReference type="RefSeq" id="XP_002777199.1">
    <property type="nucleotide sequence ID" value="XM_002777153.1"/>
</dbReference>
<proteinExistence type="predicted"/>
<accession>C5L2M8</accession>
<dbReference type="Proteomes" id="UP000007800">
    <property type="component" value="Unassembled WGS sequence"/>
</dbReference>
<dbReference type="SUPFAM" id="SSF56672">
    <property type="entry name" value="DNA/RNA polymerases"/>
    <property type="match status" value="1"/>
</dbReference>
<keyword evidence="3" id="KW-1185">Reference proteome</keyword>
<organism evidence="3">
    <name type="scientific">Perkinsus marinus (strain ATCC 50983 / TXsc)</name>
    <dbReference type="NCBI Taxonomy" id="423536"/>
    <lineage>
        <taxon>Eukaryota</taxon>
        <taxon>Sar</taxon>
        <taxon>Alveolata</taxon>
        <taxon>Perkinsozoa</taxon>
        <taxon>Perkinsea</taxon>
        <taxon>Perkinsida</taxon>
        <taxon>Perkinsidae</taxon>
        <taxon>Perkinsus</taxon>
    </lineage>
</organism>
<evidence type="ECO:0000259" key="1">
    <source>
        <dbReference type="PROSITE" id="PS50878"/>
    </source>
</evidence>
<dbReference type="OMA" id="HFLINDA"/>
<feature type="domain" description="Reverse transcriptase" evidence="1">
    <location>
        <begin position="100"/>
        <end position="309"/>
    </location>
</feature>
<dbReference type="EMBL" id="GG678643">
    <property type="protein sequence ID" value="EER09015.1"/>
    <property type="molecule type" value="Genomic_DNA"/>
</dbReference>